<feature type="transmembrane region" description="Helical" evidence="1">
    <location>
        <begin position="100"/>
        <end position="117"/>
    </location>
</feature>
<protein>
    <submittedName>
        <fullName evidence="2">Uncharacterized protein</fullName>
    </submittedName>
</protein>
<accession>A0A7S0H7K4</accession>
<evidence type="ECO:0000313" key="2">
    <source>
        <dbReference type="EMBL" id="CAD8470391.1"/>
    </source>
</evidence>
<dbReference type="AlphaFoldDB" id="A0A7S0H7K4"/>
<feature type="transmembrane region" description="Helical" evidence="1">
    <location>
        <begin position="137"/>
        <end position="159"/>
    </location>
</feature>
<dbReference type="EMBL" id="HBEO01004165">
    <property type="protein sequence ID" value="CAD8470391.1"/>
    <property type="molecule type" value="Transcribed_RNA"/>
</dbReference>
<sequence length="189" mass="21057">MSVEGKLAGAGLEGFGLCFACCSCVCFCMMLGWIIFVIVTMSSTPIPTPCKGFDYEYFPQGGIYDFILYYLVLIFLLPCLFGCLYSMAGKYTAIGIGFRIIYLSLSIYAMAWGVTMWRSIDPQCSAEYEKPEYQNLFFIFQVQVVLSVLNGFGSLLELLGLPFRSAGFADTYTQIDEKAPQNPETEGFV</sequence>
<reference evidence="2" key="1">
    <citation type="submission" date="2021-01" db="EMBL/GenBank/DDBJ databases">
        <authorList>
            <person name="Corre E."/>
            <person name="Pelletier E."/>
            <person name="Niang G."/>
            <person name="Scheremetjew M."/>
            <person name="Finn R."/>
            <person name="Kale V."/>
            <person name="Holt S."/>
            <person name="Cochrane G."/>
            <person name="Meng A."/>
            <person name="Brown T."/>
            <person name="Cohen L."/>
        </authorList>
    </citation>
    <scope>NUCLEOTIDE SEQUENCE</scope>
    <source>
        <strain evidence="2">CCMP325</strain>
    </source>
</reference>
<organism evidence="2">
    <name type="scientific">Hanusia phi</name>
    <dbReference type="NCBI Taxonomy" id="3032"/>
    <lineage>
        <taxon>Eukaryota</taxon>
        <taxon>Cryptophyceae</taxon>
        <taxon>Pyrenomonadales</taxon>
        <taxon>Geminigeraceae</taxon>
        <taxon>Hanusia</taxon>
    </lineage>
</organism>
<name>A0A7S0H7K4_9CRYP</name>
<keyword evidence="1" id="KW-0472">Membrane</keyword>
<proteinExistence type="predicted"/>
<keyword evidence="1" id="KW-0812">Transmembrane</keyword>
<feature type="transmembrane region" description="Helical" evidence="1">
    <location>
        <begin position="67"/>
        <end position="88"/>
    </location>
</feature>
<gene>
    <name evidence="2" type="ORF">HPHI1048_LOCUS2991</name>
</gene>
<feature type="transmembrane region" description="Helical" evidence="1">
    <location>
        <begin position="12"/>
        <end position="39"/>
    </location>
</feature>
<evidence type="ECO:0000256" key="1">
    <source>
        <dbReference type="SAM" id="Phobius"/>
    </source>
</evidence>
<keyword evidence="1" id="KW-1133">Transmembrane helix</keyword>